<dbReference type="SUPFAM" id="SSF52540">
    <property type="entry name" value="P-loop containing nucleoside triphosphate hydrolases"/>
    <property type="match status" value="1"/>
</dbReference>
<feature type="coiled-coil region" evidence="1">
    <location>
        <begin position="848"/>
        <end position="889"/>
    </location>
</feature>
<evidence type="ECO:0000259" key="2">
    <source>
        <dbReference type="Pfam" id="PF13514"/>
    </source>
</evidence>
<evidence type="ECO:0000313" key="4">
    <source>
        <dbReference type="Proteomes" id="UP000051888"/>
    </source>
</evidence>
<feature type="coiled-coil region" evidence="1">
    <location>
        <begin position="364"/>
        <end position="526"/>
    </location>
</feature>
<dbReference type="EMBL" id="LJJC01000004">
    <property type="protein sequence ID" value="KQL54264.1"/>
    <property type="molecule type" value="Genomic_DNA"/>
</dbReference>
<dbReference type="STRING" id="157838.AN964_12685"/>
<feature type="coiled-coil region" evidence="1">
    <location>
        <begin position="931"/>
        <end position="970"/>
    </location>
</feature>
<dbReference type="Pfam" id="PF13514">
    <property type="entry name" value="AAA_27"/>
    <property type="match status" value="1"/>
</dbReference>
<proteinExistence type="predicted"/>
<feature type="coiled-coil region" evidence="1">
    <location>
        <begin position="269"/>
        <end position="300"/>
    </location>
</feature>
<dbReference type="PANTHER" id="PTHR41259:SF1">
    <property type="entry name" value="DOUBLE-STRAND BREAK REPAIR RAD50 ATPASE, PUTATIVE-RELATED"/>
    <property type="match status" value="1"/>
</dbReference>
<dbReference type="RefSeq" id="WP_055740030.1">
    <property type="nucleotide sequence ID" value="NZ_JAAIWL010000025.1"/>
</dbReference>
<dbReference type="InterPro" id="IPR027417">
    <property type="entry name" value="P-loop_NTPase"/>
</dbReference>
<dbReference type="AlphaFoldDB" id="A0A0Q3TJU8"/>
<reference evidence="3 4" key="1">
    <citation type="submission" date="2015-09" db="EMBL/GenBank/DDBJ databases">
        <title>Genome sequencing project for genomic taxonomy and phylogenomics of Bacillus-like bacteria.</title>
        <authorList>
            <person name="Liu B."/>
            <person name="Wang J."/>
            <person name="Zhu Y."/>
            <person name="Liu G."/>
            <person name="Chen Q."/>
            <person name="Chen Z."/>
            <person name="Lan J."/>
            <person name="Che J."/>
            <person name="Ge C."/>
            <person name="Shi H."/>
            <person name="Pan Z."/>
            <person name="Liu X."/>
        </authorList>
    </citation>
    <scope>NUCLEOTIDE SEQUENCE [LARGE SCALE GENOMIC DNA]</scope>
    <source>
        <strain evidence="3 4">LMG 18435</strain>
    </source>
</reference>
<feature type="domain" description="YhaN AAA" evidence="2">
    <location>
        <begin position="1"/>
        <end position="205"/>
    </location>
</feature>
<sequence>MKINYLNLQAFGHFTDYHVFFDENKNFHLLYGPNEAGKSTILRSISNYLYGFPRQTTDAFLHSNSKLRIEGELQKENGEKLQFTRRKGTKNTVLDVNNNPLDEKIVASFLNGISEQQFTNMFALDHVRLREGGESLLQSDGNVSQSLFSAASGINALRNVLEELESRTGNLYGKNKSKTAINSALKEEKDLTKKITENQLKIQDWKDLERKFLEGKKEIEKLKEDIKQLTKEENKYKRLKQTLPKIALRKELLEKYKELATVPDLPEGMEELRKENSQKLEAAKAAKKNAEEELQKTVRLLQNIIIPDGILEQKTLIESLYRDSSSYQKDVKQLPVLKGKYRQLEQTIFAKLKELGRETVNIDIVEQYRVNAELKKTIRELAEQKPVLEAGEKNAREEYESLEKERKNSQFEFQQLNEVVNLGDLESVIDKAKAEGNLDRILNEKQTELHQIEHQISELIRNLPLFDGTTDELLRLKVPNLKETVKKFQKQYEEIYHDIQQLNQKIGDENASIEKYEKRIRELESLTDIPTISELDGARSHRDTGWLVIRQKLNTGDVDQTVLAQFSNGLPIDMAFEKSIQKTDEIADKLRTEAEKVGEKNKLLADIEAGKNKVQTLTSELECANGKMDVWKKQWKEHWQSAKIEPLTPDEMLEWLDKYNTILELNHKKQITLAQLKDIKDKQTNLFILLKNTLAVLGTSTEFSTLEDVVHFAEQTRKRLTDEKNKRDHLQETLKNVTGKLDLASDKRNRAAENLKNWQVNWEKAIEKLGIAKETSPNVVKELLETFEACVQHYDELKQTEKDIIAIEERISTFETSVKSMEQNVLTNLVPHAMDLAVSDLFKVLQQAQKDQVDIANLNKQIAQANEKIKAAELQMTEANSALEKLLKQAGCDSIEELEKIESAFKQKCDIQGRIQLIEEQIIELGNGRMLEELLEEADLANKDTLDMELEDIQKQLYALDQTRSEIEQAHGVVKNEYLEKIEGASFESVKAAEEKQSKLAAIANYTEEYVTYKLASILLQKGIEFYRESNQSPILNRASEIFRRLTLGSFDGITVEYDKKDQPVIMGVRNQDEMVEVSGMSDGTTDQLYLSLRVASMEHYLRENEPIPFIVDDILVHFDDDRSKETLKVLLELSTQTQIIFFTHHYRNIELMKAITADNAYQLTELNTVTV</sequence>
<evidence type="ECO:0000313" key="3">
    <source>
        <dbReference type="EMBL" id="KQL54264.1"/>
    </source>
</evidence>
<keyword evidence="4" id="KW-1185">Reference proteome</keyword>
<name>A0A0Q3TJU8_9BACI</name>
<dbReference type="OrthoDB" id="9764467at2"/>
<dbReference type="PANTHER" id="PTHR41259">
    <property type="entry name" value="DOUBLE-STRAND BREAK REPAIR RAD50 ATPASE, PUTATIVE-RELATED"/>
    <property type="match status" value="1"/>
</dbReference>
<comment type="caution">
    <text evidence="3">The sequence shown here is derived from an EMBL/GenBank/DDBJ whole genome shotgun (WGS) entry which is preliminary data.</text>
</comment>
<protein>
    <recommendedName>
        <fullName evidence="2">YhaN AAA domain-containing protein</fullName>
    </recommendedName>
</protein>
<feature type="coiled-coil region" evidence="1">
    <location>
        <begin position="713"/>
        <end position="761"/>
    </location>
</feature>
<accession>A0A0Q3TJU8</accession>
<feature type="coiled-coil region" evidence="1">
    <location>
        <begin position="205"/>
        <end position="242"/>
    </location>
</feature>
<dbReference type="PATRIC" id="fig|157838.3.peg.2812"/>
<dbReference type="Gene3D" id="1.20.1170.10">
    <property type="match status" value="1"/>
</dbReference>
<organism evidence="3 4">
    <name type="scientific">Heyndrickxia shackletonii</name>
    <dbReference type="NCBI Taxonomy" id="157838"/>
    <lineage>
        <taxon>Bacteria</taxon>
        <taxon>Bacillati</taxon>
        <taxon>Bacillota</taxon>
        <taxon>Bacilli</taxon>
        <taxon>Bacillales</taxon>
        <taxon>Bacillaceae</taxon>
        <taxon>Heyndrickxia</taxon>
    </lineage>
</organism>
<dbReference type="Gene3D" id="3.40.50.300">
    <property type="entry name" value="P-loop containing nucleotide triphosphate hydrolases"/>
    <property type="match status" value="2"/>
</dbReference>
<dbReference type="Proteomes" id="UP000051888">
    <property type="component" value="Unassembled WGS sequence"/>
</dbReference>
<evidence type="ECO:0000256" key="1">
    <source>
        <dbReference type="SAM" id="Coils"/>
    </source>
</evidence>
<dbReference type="InterPro" id="IPR038734">
    <property type="entry name" value="YhaN_AAA"/>
</dbReference>
<keyword evidence="1" id="KW-0175">Coiled coil</keyword>
<gene>
    <name evidence="3" type="ORF">AN964_12685</name>
</gene>